<dbReference type="AlphaFoldDB" id="A0A0G1M4B4"/>
<sequence>MPDNLHEYLKTRRAPVDVNLKHHSLFKAHDKIASITTRIIGSMYAVYAILLIISLWITWQLITERPIDPYPFAFLLFLTNIAQLLLTPLILVGQNIQNRHAHLRAEEEYQTTKTIHTDIETILTELSRLRKTPIDL</sequence>
<evidence type="ECO:0000313" key="2">
    <source>
        <dbReference type="EMBL" id="KKU02937.1"/>
    </source>
</evidence>
<comment type="caution">
    <text evidence="2">The sequence shown here is derived from an EMBL/GenBank/DDBJ whole genome shotgun (WGS) entry which is preliminary data.</text>
</comment>
<accession>A0A0G1M4B4</accession>
<gene>
    <name evidence="2" type="ORF">UX05_C0005G0014</name>
</gene>
<keyword evidence="1" id="KW-1133">Transmembrane helix</keyword>
<feature type="transmembrane region" description="Helical" evidence="1">
    <location>
        <begin position="71"/>
        <end position="92"/>
    </location>
</feature>
<keyword evidence="1" id="KW-0812">Transmembrane</keyword>
<evidence type="ECO:0000313" key="3">
    <source>
        <dbReference type="Proteomes" id="UP000034264"/>
    </source>
</evidence>
<keyword evidence="1" id="KW-0472">Membrane</keyword>
<organism evidence="2 3">
    <name type="scientific">Candidatus Amesbacteria bacterium GW2011_GWC2_45_19</name>
    <dbReference type="NCBI Taxonomy" id="1618366"/>
    <lineage>
        <taxon>Bacteria</taxon>
        <taxon>Candidatus Amesiibacteriota</taxon>
    </lineage>
</organism>
<dbReference type="InterPro" id="IPR010406">
    <property type="entry name" value="DUF1003"/>
</dbReference>
<evidence type="ECO:0000256" key="1">
    <source>
        <dbReference type="SAM" id="Phobius"/>
    </source>
</evidence>
<dbReference type="EMBL" id="LCKS01000005">
    <property type="protein sequence ID" value="KKU02937.1"/>
    <property type="molecule type" value="Genomic_DNA"/>
</dbReference>
<dbReference type="Pfam" id="PF06210">
    <property type="entry name" value="DUF1003"/>
    <property type="match status" value="1"/>
</dbReference>
<protein>
    <submittedName>
        <fullName evidence="2">Membrane protein-like protein</fullName>
    </submittedName>
</protein>
<feature type="transmembrane region" description="Helical" evidence="1">
    <location>
        <begin position="39"/>
        <end position="59"/>
    </location>
</feature>
<reference evidence="2 3" key="1">
    <citation type="journal article" date="2015" name="Nature">
        <title>rRNA introns, odd ribosomes, and small enigmatic genomes across a large radiation of phyla.</title>
        <authorList>
            <person name="Brown C.T."/>
            <person name="Hug L.A."/>
            <person name="Thomas B.C."/>
            <person name="Sharon I."/>
            <person name="Castelle C.J."/>
            <person name="Singh A."/>
            <person name="Wilkins M.J."/>
            <person name="Williams K.H."/>
            <person name="Banfield J.F."/>
        </authorList>
    </citation>
    <scope>NUCLEOTIDE SEQUENCE [LARGE SCALE GENOMIC DNA]</scope>
</reference>
<name>A0A0G1M4B4_9BACT</name>
<proteinExistence type="predicted"/>
<dbReference type="Proteomes" id="UP000034264">
    <property type="component" value="Unassembled WGS sequence"/>
</dbReference>